<dbReference type="PROSITE" id="PS50011">
    <property type="entry name" value="PROTEIN_KINASE_DOM"/>
    <property type="match status" value="1"/>
</dbReference>
<reference evidence="15" key="1">
    <citation type="submission" date="2022-07" db="EMBL/GenBank/DDBJ databases">
        <title>Phylogenomic reconstructions and comparative analyses of Kickxellomycotina fungi.</title>
        <authorList>
            <person name="Reynolds N.K."/>
            <person name="Stajich J.E."/>
            <person name="Barry K."/>
            <person name="Grigoriev I.V."/>
            <person name="Crous P."/>
            <person name="Smith M.E."/>
        </authorList>
    </citation>
    <scope>NUCLEOTIDE SEQUENCE</scope>
    <source>
        <strain evidence="15">CBS 109367</strain>
    </source>
</reference>
<evidence type="ECO:0000256" key="11">
    <source>
        <dbReference type="ARBA" id="ARBA00049280"/>
    </source>
</evidence>
<feature type="region of interest" description="Disordered" evidence="13">
    <location>
        <begin position="47"/>
        <end position="66"/>
    </location>
</feature>
<evidence type="ECO:0000256" key="13">
    <source>
        <dbReference type="SAM" id="MobiDB-lite"/>
    </source>
</evidence>
<evidence type="ECO:0000256" key="5">
    <source>
        <dbReference type="ARBA" id="ARBA00022741"/>
    </source>
</evidence>
<evidence type="ECO:0000256" key="6">
    <source>
        <dbReference type="ARBA" id="ARBA00022777"/>
    </source>
</evidence>
<keyword evidence="3 15" id="KW-0723">Serine/threonine-protein kinase</keyword>
<proteinExistence type="inferred from homology"/>
<comment type="similarity">
    <text evidence="2">Belongs to the protein kinase superfamily. CMGC Ser/Thr protein kinase family. CDC2/CDKX subfamily.</text>
</comment>
<accession>A0A9W8GFT8</accession>
<evidence type="ECO:0000256" key="2">
    <source>
        <dbReference type="ARBA" id="ARBA00006485"/>
    </source>
</evidence>
<feature type="compositionally biased region" description="Pro residues" evidence="13">
    <location>
        <begin position="458"/>
        <end position="476"/>
    </location>
</feature>
<keyword evidence="8" id="KW-0539">Nucleus</keyword>
<evidence type="ECO:0000313" key="15">
    <source>
        <dbReference type="EMBL" id="KAJ2684044.1"/>
    </source>
</evidence>
<comment type="catalytic activity">
    <reaction evidence="10">
        <text>L-seryl-[protein] + ATP = O-phospho-L-seryl-[protein] + ADP + H(+)</text>
        <dbReference type="Rhea" id="RHEA:17989"/>
        <dbReference type="Rhea" id="RHEA-COMP:9863"/>
        <dbReference type="Rhea" id="RHEA-COMP:11604"/>
        <dbReference type="ChEBI" id="CHEBI:15378"/>
        <dbReference type="ChEBI" id="CHEBI:29999"/>
        <dbReference type="ChEBI" id="CHEBI:30616"/>
        <dbReference type="ChEBI" id="CHEBI:83421"/>
        <dbReference type="ChEBI" id="CHEBI:456216"/>
        <dbReference type="EC" id="2.7.11.22"/>
    </reaction>
</comment>
<comment type="catalytic activity">
    <reaction evidence="9">
        <text>L-threonyl-[protein] + ATP = O-phospho-L-threonyl-[protein] + ADP + H(+)</text>
        <dbReference type="Rhea" id="RHEA:46608"/>
        <dbReference type="Rhea" id="RHEA-COMP:11060"/>
        <dbReference type="Rhea" id="RHEA-COMP:11605"/>
        <dbReference type="ChEBI" id="CHEBI:15378"/>
        <dbReference type="ChEBI" id="CHEBI:30013"/>
        <dbReference type="ChEBI" id="CHEBI:30616"/>
        <dbReference type="ChEBI" id="CHEBI:61977"/>
        <dbReference type="ChEBI" id="CHEBI:456216"/>
        <dbReference type="EC" id="2.7.11.22"/>
    </reaction>
</comment>
<comment type="subcellular location">
    <subcellularLocation>
        <location evidence="1">Nucleus</location>
    </subcellularLocation>
</comment>
<dbReference type="SMART" id="SM00220">
    <property type="entry name" value="S_TKc"/>
    <property type="match status" value="1"/>
</dbReference>
<dbReference type="OrthoDB" id="28397at2759"/>
<dbReference type="AlphaFoldDB" id="A0A9W8GFT8"/>
<keyword evidence="6 15" id="KW-0418">Kinase</keyword>
<dbReference type="InterPro" id="IPR008271">
    <property type="entry name" value="Ser/Thr_kinase_AS"/>
</dbReference>
<keyword evidence="16" id="KW-1185">Reference proteome</keyword>
<dbReference type="EC" id="2.7.11.2" evidence="15"/>
<dbReference type="InterPro" id="IPR050108">
    <property type="entry name" value="CDK"/>
</dbReference>
<feature type="binding site" evidence="12">
    <location>
        <position position="144"/>
    </location>
    <ligand>
        <name>ATP</name>
        <dbReference type="ChEBI" id="CHEBI:30616"/>
    </ligand>
</feature>
<dbReference type="InterPro" id="IPR017441">
    <property type="entry name" value="Protein_kinase_ATP_BS"/>
</dbReference>
<evidence type="ECO:0000256" key="4">
    <source>
        <dbReference type="ARBA" id="ARBA00022679"/>
    </source>
</evidence>
<dbReference type="InterPro" id="IPR000719">
    <property type="entry name" value="Prot_kinase_dom"/>
</dbReference>
<feature type="domain" description="Protein kinase" evidence="14">
    <location>
        <begin position="115"/>
        <end position="407"/>
    </location>
</feature>
<comment type="catalytic activity">
    <reaction evidence="11">
        <text>[DNA-directed RNA polymerase] + ATP = phospho-[DNA-directed RNA polymerase] + ADP + H(+)</text>
        <dbReference type="Rhea" id="RHEA:10216"/>
        <dbReference type="Rhea" id="RHEA-COMP:11321"/>
        <dbReference type="Rhea" id="RHEA-COMP:11322"/>
        <dbReference type="ChEBI" id="CHEBI:15378"/>
        <dbReference type="ChEBI" id="CHEBI:30616"/>
        <dbReference type="ChEBI" id="CHEBI:43176"/>
        <dbReference type="ChEBI" id="CHEBI:68546"/>
        <dbReference type="ChEBI" id="CHEBI:456216"/>
        <dbReference type="EC" id="2.7.11.23"/>
    </reaction>
</comment>
<dbReference type="FunFam" id="3.30.200.20:FF:000124">
    <property type="entry name" value="Cyclin-dependent kinase 4"/>
    <property type="match status" value="1"/>
</dbReference>
<feature type="region of interest" description="Disordered" evidence="13">
    <location>
        <begin position="74"/>
        <end position="104"/>
    </location>
</feature>
<evidence type="ECO:0000256" key="10">
    <source>
        <dbReference type="ARBA" id="ARBA00048367"/>
    </source>
</evidence>
<dbReference type="Gene3D" id="1.10.510.10">
    <property type="entry name" value="Transferase(Phosphotransferase) domain 1"/>
    <property type="match status" value="1"/>
</dbReference>
<dbReference type="GO" id="GO:0004693">
    <property type="term" value="F:cyclin-dependent protein serine/threonine kinase activity"/>
    <property type="evidence" value="ECO:0007669"/>
    <property type="project" value="UniProtKB-EC"/>
</dbReference>
<dbReference type="EMBL" id="JANBTX010000239">
    <property type="protein sequence ID" value="KAJ2684044.1"/>
    <property type="molecule type" value="Genomic_DNA"/>
</dbReference>
<keyword evidence="4 15" id="KW-0808">Transferase</keyword>
<evidence type="ECO:0000256" key="7">
    <source>
        <dbReference type="ARBA" id="ARBA00022840"/>
    </source>
</evidence>
<dbReference type="InterPro" id="IPR011009">
    <property type="entry name" value="Kinase-like_dom_sf"/>
</dbReference>
<dbReference type="GO" id="GO:0008353">
    <property type="term" value="F:RNA polymerase II CTD heptapeptide repeat kinase activity"/>
    <property type="evidence" value="ECO:0007669"/>
    <property type="project" value="UniProtKB-EC"/>
</dbReference>
<evidence type="ECO:0000259" key="14">
    <source>
        <dbReference type="PROSITE" id="PS50011"/>
    </source>
</evidence>
<evidence type="ECO:0000256" key="12">
    <source>
        <dbReference type="PROSITE-ProRule" id="PRU10141"/>
    </source>
</evidence>
<evidence type="ECO:0000256" key="3">
    <source>
        <dbReference type="ARBA" id="ARBA00022527"/>
    </source>
</evidence>
<evidence type="ECO:0000313" key="16">
    <source>
        <dbReference type="Proteomes" id="UP001151516"/>
    </source>
</evidence>
<keyword evidence="5 12" id="KW-0547">Nucleotide-binding</keyword>
<organism evidence="15 16">
    <name type="scientific">Coemansia spiralis</name>
    <dbReference type="NCBI Taxonomy" id="417178"/>
    <lineage>
        <taxon>Eukaryota</taxon>
        <taxon>Fungi</taxon>
        <taxon>Fungi incertae sedis</taxon>
        <taxon>Zoopagomycota</taxon>
        <taxon>Kickxellomycotina</taxon>
        <taxon>Kickxellomycetes</taxon>
        <taxon>Kickxellales</taxon>
        <taxon>Kickxellaceae</taxon>
        <taxon>Coemansia</taxon>
    </lineage>
</organism>
<feature type="compositionally biased region" description="Basic and acidic residues" evidence="13">
    <location>
        <begin position="501"/>
        <end position="539"/>
    </location>
</feature>
<comment type="caution">
    <text evidence="15">The sequence shown here is derived from an EMBL/GenBank/DDBJ whole genome shotgun (WGS) entry which is preliminary data.</text>
</comment>
<evidence type="ECO:0000256" key="9">
    <source>
        <dbReference type="ARBA" id="ARBA00047811"/>
    </source>
</evidence>
<dbReference type="Pfam" id="PF00069">
    <property type="entry name" value="Pkinase"/>
    <property type="match status" value="1"/>
</dbReference>
<evidence type="ECO:0000256" key="1">
    <source>
        <dbReference type="ARBA" id="ARBA00004123"/>
    </source>
</evidence>
<dbReference type="PANTHER" id="PTHR24056">
    <property type="entry name" value="CELL DIVISION PROTEIN KINASE"/>
    <property type="match status" value="1"/>
</dbReference>
<dbReference type="FunFam" id="1.10.510.10:FF:000415">
    <property type="entry name" value="CMGC/CDK/CRK7 protein kinase, variant"/>
    <property type="match status" value="1"/>
</dbReference>
<name>A0A9W8GFT8_9FUNG</name>
<keyword evidence="7 12" id="KW-0067">ATP-binding</keyword>
<sequence>MDRDAAAPSNRAAAAMAVRAQNGPELGELASVPQVEELGELGELEPDAADAELHHRRHYSTSSRTHISALRPDLLGSGSQQVPGSPSISSGSPSPPQQLRRDGKKFIGCSPFEDYELTTKLGEGTFGEVHKAVHKATGAQVALKRVLMHNEKEGLPITAIREIKLLKSLSHPNIVPLSDMLVRHEVTQGQSTAPSVYMVFPYMAHDLTGLLENPTVHLRPEHIKLYLRQLLEGTAYLHASRVMHRDMKASNLLIDNEGRLYIADFGLARSFNPDDKKDMTKCVVTRWYRPPELLLGERKYSTAIDMWGIGCIFAEMLVGKPVFQGSTDLNQIEQVMRVCGSPHDSLWPGWRDMPDCKQVDEFANYPRRVREEFARFGDDAADLLDQLLQLDPRRRPDAATALSHRLFFTSPFPARFEDMPKFEHSHEFDRRKQRQQQRQQQQQQSNLSSGHQPAHLPQQPPPLPPLHQPPPLPPHPHQSTASQRNHYPQHSHQQHSSPVRRGRDSSRGAWRDDSYVRPSRNDGYRDGSNRDSYNRDSSSRRNNNNNNHSSSGNSRSSASRNAHHPYSRNNGGSDAGWR</sequence>
<dbReference type="PROSITE" id="PS00107">
    <property type="entry name" value="PROTEIN_KINASE_ATP"/>
    <property type="match status" value="1"/>
</dbReference>
<dbReference type="GO" id="GO:0004740">
    <property type="term" value="F:pyruvate dehydrogenase (acetyl-transferring) kinase activity"/>
    <property type="evidence" value="ECO:0007669"/>
    <property type="project" value="UniProtKB-EC"/>
</dbReference>
<feature type="compositionally biased region" description="Low complexity" evidence="13">
    <location>
        <begin position="540"/>
        <end position="560"/>
    </location>
</feature>
<feature type="compositionally biased region" description="Low complexity" evidence="13">
    <location>
        <begin position="76"/>
        <end position="92"/>
    </location>
</feature>
<evidence type="ECO:0000256" key="8">
    <source>
        <dbReference type="ARBA" id="ARBA00023242"/>
    </source>
</evidence>
<dbReference type="PANTHER" id="PTHR24056:SF233">
    <property type="entry name" value="CYCLIN-DEPENDENT KINASE 9"/>
    <property type="match status" value="1"/>
</dbReference>
<feature type="region of interest" description="Disordered" evidence="13">
    <location>
        <begin position="423"/>
        <end position="578"/>
    </location>
</feature>
<dbReference type="PROSITE" id="PS00108">
    <property type="entry name" value="PROTEIN_KINASE_ST"/>
    <property type="match status" value="1"/>
</dbReference>
<dbReference type="SUPFAM" id="SSF56112">
    <property type="entry name" value="Protein kinase-like (PK-like)"/>
    <property type="match status" value="1"/>
</dbReference>
<dbReference type="GO" id="GO:0005634">
    <property type="term" value="C:nucleus"/>
    <property type="evidence" value="ECO:0007669"/>
    <property type="project" value="UniProtKB-SubCell"/>
</dbReference>
<protein>
    <submittedName>
        <fullName evidence="15">Serine/threonine protein kinase, CMGC, CDC2/CDK sub</fullName>
        <ecNumber evidence="15">2.7.11.2</ecNumber>
    </submittedName>
</protein>
<dbReference type="Proteomes" id="UP001151516">
    <property type="component" value="Unassembled WGS sequence"/>
</dbReference>
<gene>
    <name evidence="15" type="primary">BUR1</name>
    <name evidence="15" type="ORF">IWW39_005143</name>
</gene>
<dbReference type="GO" id="GO:0005524">
    <property type="term" value="F:ATP binding"/>
    <property type="evidence" value="ECO:0007669"/>
    <property type="project" value="UniProtKB-UniRule"/>
</dbReference>
<dbReference type="Gene3D" id="3.30.200.20">
    <property type="entry name" value="Phosphorylase Kinase, domain 1"/>
    <property type="match status" value="1"/>
</dbReference>